<proteinExistence type="predicted"/>
<sequence>MTASAPLVEVTRGLSVESRHTGAVAIADVTGKLVFSLGDAERLTFPRSGVKALQGLPLVESGAAARFGLTEAELALACASHGGEPEHVATAAGALARLGLTADALECGAHWPMNDAAARALAASGAGPTTLHNNCSGKHAGFLCLACAMEVEPAGYIDAEHPVQREVTAALEAMTGTRLAEAPRGVDGCGIPTFAMPLAAVATAFARFGAGHGLGEHRAAAARTLREAAWSAPFQIGGSGRFDTEAMQLGAGRVFVKMGAEGVHVGAIPELGYGVAIKIDDGATRAAEAVMAAVLIRLLAPEGDFGEWLAGRVRRPLRNWAGVEVGEVRATELLAG</sequence>
<evidence type="ECO:0000313" key="2">
    <source>
        <dbReference type="Proteomes" id="UP000528964"/>
    </source>
</evidence>
<dbReference type="Proteomes" id="UP000528964">
    <property type="component" value="Unassembled WGS sequence"/>
</dbReference>
<evidence type="ECO:0000313" key="1">
    <source>
        <dbReference type="EMBL" id="MBB3974568.1"/>
    </source>
</evidence>
<name>A0A7W6GGX3_9HYPH</name>
<comment type="caution">
    <text evidence="1">The sequence shown here is derived from an EMBL/GenBank/DDBJ whole genome shotgun (WGS) entry which is preliminary data.</text>
</comment>
<protein>
    <submittedName>
        <fullName evidence="1">L-asparaginase II</fullName>
    </submittedName>
</protein>
<dbReference type="EMBL" id="JACIDR010000006">
    <property type="protein sequence ID" value="MBB3974568.1"/>
    <property type="molecule type" value="Genomic_DNA"/>
</dbReference>
<dbReference type="RefSeq" id="WP_183396408.1">
    <property type="nucleotide sequence ID" value="NZ_JACIDR010000006.1"/>
</dbReference>
<dbReference type="InterPro" id="IPR010349">
    <property type="entry name" value="Asparaginase_II"/>
</dbReference>
<reference evidence="1 2" key="1">
    <citation type="submission" date="2020-08" db="EMBL/GenBank/DDBJ databases">
        <title>Genomic Encyclopedia of Type Strains, Phase IV (KMG-IV): sequencing the most valuable type-strain genomes for metagenomic binning, comparative biology and taxonomic classification.</title>
        <authorList>
            <person name="Goeker M."/>
        </authorList>
    </citation>
    <scope>NUCLEOTIDE SEQUENCE [LARGE SCALE GENOMIC DNA]</scope>
    <source>
        <strain evidence="1 2">DSM 25481</strain>
    </source>
</reference>
<dbReference type="PANTHER" id="PTHR42110:SF1">
    <property type="entry name" value="L-ASPARAGINASE, PUTATIVE (AFU_ORTHOLOGUE AFUA_3G11890)-RELATED"/>
    <property type="match status" value="1"/>
</dbReference>
<keyword evidence="2" id="KW-1185">Reference proteome</keyword>
<dbReference type="Pfam" id="PF06089">
    <property type="entry name" value="Asparaginase_II"/>
    <property type="match status" value="1"/>
</dbReference>
<gene>
    <name evidence="1" type="ORF">GGR24_003249</name>
</gene>
<accession>A0A7W6GGX3</accession>
<dbReference type="AlphaFoldDB" id="A0A7W6GGX3"/>
<organism evidence="1 2">
    <name type="scientific">Hansschlegelia beijingensis</name>
    <dbReference type="NCBI Taxonomy" id="1133344"/>
    <lineage>
        <taxon>Bacteria</taxon>
        <taxon>Pseudomonadati</taxon>
        <taxon>Pseudomonadota</taxon>
        <taxon>Alphaproteobacteria</taxon>
        <taxon>Hyphomicrobiales</taxon>
        <taxon>Methylopilaceae</taxon>
        <taxon>Hansschlegelia</taxon>
    </lineage>
</organism>
<dbReference type="PANTHER" id="PTHR42110">
    <property type="entry name" value="L-ASPARAGINASE, PUTATIVE (AFU_ORTHOLOGUE AFUA_3G11890)-RELATED"/>
    <property type="match status" value="1"/>
</dbReference>